<dbReference type="SUPFAM" id="SSF103473">
    <property type="entry name" value="MFS general substrate transporter"/>
    <property type="match status" value="1"/>
</dbReference>
<feature type="transmembrane region" description="Helical" evidence="7">
    <location>
        <begin position="166"/>
        <end position="184"/>
    </location>
</feature>
<dbReference type="GO" id="GO:0022857">
    <property type="term" value="F:transmembrane transporter activity"/>
    <property type="evidence" value="ECO:0007669"/>
    <property type="project" value="InterPro"/>
</dbReference>
<feature type="transmembrane region" description="Helical" evidence="7">
    <location>
        <begin position="107"/>
        <end position="126"/>
    </location>
</feature>
<dbReference type="InterPro" id="IPR011701">
    <property type="entry name" value="MFS"/>
</dbReference>
<sequence>MEMSAETNTAPEAALEPAPEPDRARAGAPLPSVPAPRLPWPSLVVLAFATLVMVTGEMLPTAVLPQMGASLGVGEDRIGLLVALWAGTVVVASPLLVGLVRGRDRRAVIVVALVVFAASGVIVAAADTYAVAVAGRLLGAAACGLLWSTVNVHTADVVPERELGRAISVVIGGATLGIVVGVPLTSAVARAWDWRAAFGGLAVLALVAAVLVRVVVVRAPDAPAVAGAAGEAVPEGDPSGVGQRRGALRALVTVTVLVAVVLVGHFATYTFVTRLLAEPAGAVPGGISGLLLVFGVASAAGVVVAGRAGDRWPAAALPVASAMAGLALLALLGAGHSAAAALLVVIAWGMATGALPPLAQTTILRLAGSGLRGIAGMLIPVVFNLGIAVGAAAGSAVVDRSGPWAVPLPSALLVAVAAVALSVLMRRLGAPRHGLARR</sequence>
<feature type="transmembrane region" description="Helical" evidence="7">
    <location>
        <begin position="371"/>
        <end position="398"/>
    </location>
</feature>
<feature type="transmembrane region" description="Helical" evidence="7">
    <location>
        <begin position="247"/>
        <end position="267"/>
    </location>
</feature>
<keyword evidence="10" id="KW-1185">Reference proteome</keyword>
<dbReference type="InterPro" id="IPR050189">
    <property type="entry name" value="MFS_Efflux_Transporters"/>
</dbReference>
<dbReference type="Proteomes" id="UP001165405">
    <property type="component" value="Unassembled WGS sequence"/>
</dbReference>
<dbReference type="Pfam" id="PF07690">
    <property type="entry name" value="MFS_1"/>
    <property type="match status" value="1"/>
</dbReference>
<feature type="transmembrane region" description="Helical" evidence="7">
    <location>
        <begin position="196"/>
        <end position="216"/>
    </location>
</feature>
<keyword evidence="2" id="KW-1003">Cell membrane</keyword>
<reference evidence="9" key="1">
    <citation type="submission" date="2022-01" db="EMBL/GenBank/DDBJ databases">
        <title>Antribacter sp. nov., isolated from Guizhou of China.</title>
        <authorList>
            <person name="Chengliang C."/>
            <person name="Ya Z."/>
        </authorList>
    </citation>
    <scope>NUCLEOTIDE SEQUENCE</scope>
    <source>
        <strain evidence="9">KLBMP 9083</strain>
    </source>
</reference>
<dbReference type="EMBL" id="JAKGSG010000051">
    <property type="protein sequence ID" value="MCF4122919.1"/>
    <property type="molecule type" value="Genomic_DNA"/>
</dbReference>
<evidence type="ECO:0000256" key="3">
    <source>
        <dbReference type="ARBA" id="ARBA00022692"/>
    </source>
</evidence>
<feature type="transmembrane region" description="Helical" evidence="7">
    <location>
        <begin position="338"/>
        <end position="359"/>
    </location>
</feature>
<dbReference type="InterPro" id="IPR020846">
    <property type="entry name" value="MFS_dom"/>
</dbReference>
<feature type="transmembrane region" description="Helical" evidence="7">
    <location>
        <begin position="78"/>
        <end position="100"/>
    </location>
</feature>
<evidence type="ECO:0000256" key="1">
    <source>
        <dbReference type="ARBA" id="ARBA00004651"/>
    </source>
</evidence>
<evidence type="ECO:0000256" key="5">
    <source>
        <dbReference type="ARBA" id="ARBA00023136"/>
    </source>
</evidence>
<feature type="domain" description="Major facilitator superfamily (MFS) profile" evidence="8">
    <location>
        <begin position="42"/>
        <end position="434"/>
    </location>
</feature>
<protein>
    <submittedName>
        <fullName evidence="9">MFS transporter</fullName>
    </submittedName>
</protein>
<feature type="transmembrane region" description="Helical" evidence="7">
    <location>
        <begin position="312"/>
        <end position="332"/>
    </location>
</feature>
<dbReference type="InterPro" id="IPR036259">
    <property type="entry name" value="MFS_trans_sf"/>
</dbReference>
<feature type="transmembrane region" description="Helical" evidence="7">
    <location>
        <begin position="38"/>
        <end position="58"/>
    </location>
</feature>
<dbReference type="PANTHER" id="PTHR43124:SF3">
    <property type="entry name" value="CHLORAMPHENICOL EFFLUX PUMP RV0191"/>
    <property type="match status" value="1"/>
</dbReference>
<feature type="compositionally biased region" description="Low complexity" evidence="6">
    <location>
        <begin position="1"/>
        <end position="17"/>
    </location>
</feature>
<name>A0AA41QIV3_9MICO</name>
<evidence type="ECO:0000256" key="6">
    <source>
        <dbReference type="SAM" id="MobiDB-lite"/>
    </source>
</evidence>
<evidence type="ECO:0000256" key="4">
    <source>
        <dbReference type="ARBA" id="ARBA00022989"/>
    </source>
</evidence>
<feature type="transmembrane region" description="Helical" evidence="7">
    <location>
        <begin position="132"/>
        <end position="154"/>
    </location>
</feature>
<evidence type="ECO:0000256" key="2">
    <source>
        <dbReference type="ARBA" id="ARBA00022475"/>
    </source>
</evidence>
<gene>
    <name evidence="9" type="ORF">L1785_18230</name>
</gene>
<comment type="caution">
    <text evidence="9">The sequence shown here is derived from an EMBL/GenBank/DDBJ whole genome shotgun (WGS) entry which is preliminary data.</text>
</comment>
<feature type="transmembrane region" description="Helical" evidence="7">
    <location>
        <begin position="287"/>
        <end position="305"/>
    </location>
</feature>
<feature type="region of interest" description="Disordered" evidence="6">
    <location>
        <begin position="1"/>
        <end position="30"/>
    </location>
</feature>
<feature type="transmembrane region" description="Helical" evidence="7">
    <location>
        <begin position="404"/>
        <end position="424"/>
    </location>
</feature>
<proteinExistence type="predicted"/>
<evidence type="ECO:0000313" key="9">
    <source>
        <dbReference type="EMBL" id="MCF4122919.1"/>
    </source>
</evidence>
<dbReference type="PANTHER" id="PTHR43124">
    <property type="entry name" value="PURINE EFFLUX PUMP PBUE"/>
    <property type="match status" value="1"/>
</dbReference>
<dbReference type="Gene3D" id="1.20.1250.20">
    <property type="entry name" value="MFS general substrate transporter like domains"/>
    <property type="match status" value="1"/>
</dbReference>
<dbReference type="GO" id="GO:0005886">
    <property type="term" value="C:plasma membrane"/>
    <property type="evidence" value="ECO:0007669"/>
    <property type="project" value="UniProtKB-SubCell"/>
</dbReference>
<evidence type="ECO:0000313" key="10">
    <source>
        <dbReference type="Proteomes" id="UP001165405"/>
    </source>
</evidence>
<evidence type="ECO:0000256" key="7">
    <source>
        <dbReference type="SAM" id="Phobius"/>
    </source>
</evidence>
<keyword evidence="5 7" id="KW-0472">Membrane</keyword>
<comment type="subcellular location">
    <subcellularLocation>
        <location evidence="1">Cell membrane</location>
        <topology evidence="1">Multi-pass membrane protein</topology>
    </subcellularLocation>
</comment>
<keyword evidence="3 7" id="KW-0812">Transmembrane</keyword>
<dbReference type="PROSITE" id="PS50850">
    <property type="entry name" value="MFS"/>
    <property type="match status" value="1"/>
</dbReference>
<keyword evidence="4 7" id="KW-1133">Transmembrane helix</keyword>
<dbReference type="AlphaFoldDB" id="A0AA41QIV3"/>
<organism evidence="9 10">
    <name type="scientific">Antribacter soli</name>
    <dbReference type="NCBI Taxonomy" id="2910976"/>
    <lineage>
        <taxon>Bacteria</taxon>
        <taxon>Bacillati</taxon>
        <taxon>Actinomycetota</taxon>
        <taxon>Actinomycetes</taxon>
        <taxon>Micrococcales</taxon>
        <taxon>Promicromonosporaceae</taxon>
        <taxon>Antribacter</taxon>
    </lineage>
</organism>
<dbReference type="RefSeq" id="WP_236090724.1">
    <property type="nucleotide sequence ID" value="NZ_JAKGSG010000051.1"/>
</dbReference>
<evidence type="ECO:0000259" key="8">
    <source>
        <dbReference type="PROSITE" id="PS50850"/>
    </source>
</evidence>
<accession>A0AA41QIV3</accession>